<evidence type="ECO:0000256" key="3">
    <source>
        <dbReference type="ARBA" id="ARBA00022723"/>
    </source>
</evidence>
<protein>
    <submittedName>
        <fullName evidence="6">Iron-sulfur cluster repair protein YtfE</fullName>
    </submittedName>
</protein>
<evidence type="ECO:0000313" key="7">
    <source>
        <dbReference type="Proteomes" id="UP000295023"/>
    </source>
</evidence>
<evidence type="ECO:0000256" key="1">
    <source>
        <dbReference type="ARBA" id="ARBA00004496"/>
    </source>
</evidence>
<keyword evidence="7" id="KW-1185">Reference proteome</keyword>
<keyword evidence="4" id="KW-0408">Iron</keyword>
<dbReference type="Pfam" id="PF01814">
    <property type="entry name" value="Hemerythrin"/>
    <property type="match status" value="1"/>
</dbReference>
<keyword evidence="3" id="KW-0479">Metal-binding</keyword>
<dbReference type="NCBIfam" id="TIGR03652">
    <property type="entry name" value="FeS_repair_RIC"/>
    <property type="match status" value="1"/>
</dbReference>
<evidence type="ECO:0000313" key="6">
    <source>
        <dbReference type="EMBL" id="TCZ55988.1"/>
    </source>
</evidence>
<dbReference type="PANTHER" id="PTHR36438">
    <property type="entry name" value="IRON-SULFUR CLUSTER REPAIR PROTEIN YTFE"/>
    <property type="match status" value="1"/>
</dbReference>
<keyword evidence="2" id="KW-0963">Cytoplasm</keyword>
<organism evidence="6 7">
    <name type="scientific">Roseicella aquatilis</name>
    <dbReference type="NCBI Taxonomy" id="2527868"/>
    <lineage>
        <taxon>Bacteria</taxon>
        <taxon>Pseudomonadati</taxon>
        <taxon>Pseudomonadota</taxon>
        <taxon>Alphaproteobacteria</taxon>
        <taxon>Acetobacterales</taxon>
        <taxon>Roseomonadaceae</taxon>
        <taxon>Roseicella</taxon>
    </lineage>
</organism>
<dbReference type="OrthoDB" id="9797132at2"/>
<dbReference type="RefSeq" id="WP_132293967.1">
    <property type="nucleotide sequence ID" value="NZ_SKBM01000024.1"/>
</dbReference>
<dbReference type="GO" id="GO:0005737">
    <property type="term" value="C:cytoplasm"/>
    <property type="evidence" value="ECO:0007669"/>
    <property type="project" value="UniProtKB-SubCell"/>
</dbReference>
<evidence type="ECO:0000259" key="5">
    <source>
        <dbReference type="Pfam" id="PF01814"/>
    </source>
</evidence>
<comment type="subcellular location">
    <subcellularLocation>
        <location evidence="1">Cytoplasm</location>
    </subcellularLocation>
</comment>
<dbReference type="GO" id="GO:0046872">
    <property type="term" value="F:metal ion binding"/>
    <property type="evidence" value="ECO:0007669"/>
    <property type="project" value="UniProtKB-KW"/>
</dbReference>
<sequence length="221" mass="23506">MSATTEPGFAARSVAEIAAALPGATAVFRRHKLDFCCGGGAALAEAAAARGADLSTVEAELAALVPDTAAAPAETEALIALIETRFHATHRRELPELVRLARRVESVHGDNPAAPHGLAELLAGIAAELEDHMQKEEQVLFPLMRQGGHPMIGHPISMMRHEHDSHGAQLRTLEALTTGGVPPAGACNTWRALYAGTRKLADDLMEHIHMENNVLFPRFGA</sequence>
<dbReference type="AlphaFoldDB" id="A0A4R4D899"/>
<evidence type="ECO:0000256" key="2">
    <source>
        <dbReference type="ARBA" id="ARBA00022490"/>
    </source>
</evidence>
<accession>A0A4R4D899</accession>
<dbReference type="InterPro" id="IPR012312">
    <property type="entry name" value="Hemerythrin-like"/>
</dbReference>
<name>A0A4R4D899_9PROT</name>
<dbReference type="Proteomes" id="UP000295023">
    <property type="component" value="Unassembled WGS sequence"/>
</dbReference>
<evidence type="ECO:0000256" key="4">
    <source>
        <dbReference type="ARBA" id="ARBA00023004"/>
    </source>
</evidence>
<comment type="caution">
    <text evidence="6">The sequence shown here is derived from an EMBL/GenBank/DDBJ whole genome shotgun (WGS) entry which is preliminary data.</text>
</comment>
<dbReference type="Gene3D" id="1.20.120.520">
    <property type="entry name" value="nmb1532 protein domain like"/>
    <property type="match status" value="1"/>
</dbReference>
<dbReference type="CDD" id="cd12108">
    <property type="entry name" value="Hr-like"/>
    <property type="match status" value="1"/>
</dbReference>
<dbReference type="InterPro" id="IPR019903">
    <property type="entry name" value="RIC_family"/>
</dbReference>
<dbReference type="Pfam" id="PF04405">
    <property type="entry name" value="ScdA_N"/>
    <property type="match status" value="1"/>
</dbReference>
<gene>
    <name evidence="6" type="primary">ytfE</name>
    <name evidence="6" type="ORF">EXY23_20555</name>
</gene>
<proteinExistence type="predicted"/>
<feature type="domain" description="Hemerythrin-like" evidence="5">
    <location>
        <begin position="85"/>
        <end position="218"/>
    </location>
</feature>
<dbReference type="NCBIfam" id="NF008221">
    <property type="entry name" value="PRK10992.1"/>
    <property type="match status" value="1"/>
</dbReference>
<dbReference type="PANTHER" id="PTHR36438:SF1">
    <property type="entry name" value="IRON-SULFUR CLUSTER REPAIR PROTEIN YTFE"/>
    <property type="match status" value="1"/>
</dbReference>
<reference evidence="6 7" key="1">
    <citation type="submission" date="2019-03" db="EMBL/GenBank/DDBJ databases">
        <title>Paracraurococcus aquatilis NE82 genome sequence.</title>
        <authorList>
            <person name="Zhao Y."/>
            <person name="Du Z."/>
        </authorList>
    </citation>
    <scope>NUCLEOTIDE SEQUENCE [LARGE SCALE GENOMIC DNA]</scope>
    <source>
        <strain evidence="6 7">NE82</strain>
    </source>
</reference>
<dbReference type="EMBL" id="SKBM01000024">
    <property type="protein sequence ID" value="TCZ55988.1"/>
    <property type="molecule type" value="Genomic_DNA"/>
</dbReference>